<feature type="signal peptide" evidence="2">
    <location>
        <begin position="1"/>
        <end position="17"/>
    </location>
</feature>
<comment type="caution">
    <text evidence="3">The sequence shown here is derived from an EMBL/GenBank/DDBJ whole genome shotgun (WGS) entry which is preliminary data.</text>
</comment>
<evidence type="ECO:0000313" key="3">
    <source>
        <dbReference type="EMBL" id="GIY21294.1"/>
    </source>
</evidence>
<keyword evidence="4" id="KW-1185">Reference proteome</keyword>
<keyword evidence="2" id="KW-0732">Signal</keyword>
<name>A0AAV4RL54_CAEEX</name>
<organism evidence="3 4">
    <name type="scientific">Caerostris extrusa</name>
    <name type="common">Bark spider</name>
    <name type="synonym">Caerostris bankana</name>
    <dbReference type="NCBI Taxonomy" id="172846"/>
    <lineage>
        <taxon>Eukaryota</taxon>
        <taxon>Metazoa</taxon>
        <taxon>Ecdysozoa</taxon>
        <taxon>Arthropoda</taxon>
        <taxon>Chelicerata</taxon>
        <taxon>Arachnida</taxon>
        <taxon>Araneae</taxon>
        <taxon>Araneomorphae</taxon>
        <taxon>Entelegynae</taxon>
        <taxon>Araneoidea</taxon>
        <taxon>Araneidae</taxon>
        <taxon>Caerostris</taxon>
    </lineage>
</organism>
<dbReference type="EMBL" id="BPLR01007995">
    <property type="protein sequence ID" value="GIY21294.1"/>
    <property type="molecule type" value="Genomic_DNA"/>
</dbReference>
<dbReference type="AlphaFoldDB" id="A0AAV4RL54"/>
<evidence type="ECO:0000313" key="4">
    <source>
        <dbReference type="Proteomes" id="UP001054945"/>
    </source>
</evidence>
<proteinExistence type="predicted"/>
<protein>
    <submittedName>
        <fullName evidence="3">Uncharacterized protein</fullName>
    </submittedName>
</protein>
<feature type="chain" id="PRO_5043371746" evidence="2">
    <location>
        <begin position="18"/>
        <end position="236"/>
    </location>
</feature>
<accession>A0AAV4RL54</accession>
<feature type="compositionally biased region" description="Polar residues" evidence="1">
    <location>
        <begin position="210"/>
        <end position="225"/>
    </location>
</feature>
<reference evidence="3 4" key="1">
    <citation type="submission" date="2021-06" db="EMBL/GenBank/DDBJ databases">
        <title>Caerostris extrusa draft genome.</title>
        <authorList>
            <person name="Kono N."/>
            <person name="Arakawa K."/>
        </authorList>
    </citation>
    <scope>NUCLEOTIDE SEQUENCE [LARGE SCALE GENOMIC DNA]</scope>
</reference>
<dbReference type="Proteomes" id="UP001054945">
    <property type="component" value="Unassembled WGS sequence"/>
</dbReference>
<gene>
    <name evidence="3" type="primary">X975_09073</name>
    <name evidence="3" type="ORF">CEXT_796271</name>
</gene>
<evidence type="ECO:0000256" key="2">
    <source>
        <dbReference type="SAM" id="SignalP"/>
    </source>
</evidence>
<feature type="region of interest" description="Disordered" evidence="1">
    <location>
        <begin position="186"/>
        <end position="236"/>
    </location>
</feature>
<evidence type="ECO:0000256" key="1">
    <source>
        <dbReference type="SAM" id="MobiDB-lite"/>
    </source>
</evidence>
<sequence>MLFSVLVAVFCIGGVFAAPQTTSQPAVTSSEAPLEPQIDYPAPQIDWGKCPQLKPTEADKEQKRVVIQKCLDENPPPALETVTDPKQIDDHRELVTTCALKTEGWFNTNGTYKFDRAKSEIQSKKLDSQVEKSISQRHEECQNEAVKRFPDGFIQQVQLYQACMDYHIAEICEIELIPPPGGLPAGFEDLGGDYDESSQSFPAFPEGAANQAQAPGSTAQPQTQPEKAAAAAAASS</sequence>